<accession>A0A835XFA9</accession>
<dbReference type="Proteomes" id="UP000612055">
    <property type="component" value="Unassembled WGS sequence"/>
</dbReference>
<name>A0A835XFA9_9CHLO</name>
<organism evidence="1 2">
    <name type="scientific">Edaphochlamys debaryana</name>
    <dbReference type="NCBI Taxonomy" id="47281"/>
    <lineage>
        <taxon>Eukaryota</taxon>
        <taxon>Viridiplantae</taxon>
        <taxon>Chlorophyta</taxon>
        <taxon>core chlorophytes</taxon>
        <taxon>Chlorophyceae</taxon>
        <taxon>CS clade</taxon>
        <taxon>Chlamydomonadales</taxon>
        <taxon>Chlamydomonadales incertae sedis</taxon>
        <taxon>Edaphochlamys</taxon>
    </lineage>
</organism>
<comment type="caution">
    <text evidence="1">The sequence shown here is derived from an EMBL/GenBank/DDBJ whole genome shotgun (WGS) entry which is preliminary data.</text>
</comment>
<protein>
    <submittedName>
        <fullName evidence="1">Uncharacterized protein</fullName>
    </submittedName>
</protein>
<reference evidence="1" key="1">
    <citation type="journal article" date="2020" name="bioRxiv">
        <title>Comparative genomics of Chlamydomonas.</title>
        <authorList>
            <person name="Craig R.J."/>
            <person name="Hasan A.R."/>
            <person name="Ness R.W."/>
            <person name="Keightley P.D."/>
        </authorList>
    </citation>
    <scope>NUCLEOTIDE SEQUENCE</scope>
    <source>
        <strain evidence="1">CCAP 11/70</strain>
    </source>
</reference>
<gene>
    <name evidence="1" type="ORF">HYH03_018429</name>
</gene>
<keyword evidence="2" id="KW-1185">Reference proteome</keyword>
<evidence type="ECO:0000313" key="1">
    <source>
        <dbReference type="EMBL" id="KAG2482656.1"/>
    </source>
</evidence>
<dbReference type="AlphaFoldDB" id="A0A835XFA9"/>
<proteinExistence type="predicted"/>
<sequence>MGSYASSLARTSASKSVSIIRCTLDGEKETWRVTFENETDFKDFLTRASAVGFIDASAQGKEIILINHGDDVEDGKTYRVASFWGDGASWDTEDEVDEEDASSVIEPSLQILRDSNGRDDARFKGKGVVQAFVAGFAGSTASQSMPSVRRACAEQKVKLYRRHGRSLCPSAACMRPVKRVAAAPMATLRMVM</sequence>
<evidence type="ECO:0000313" key="2">
    <source>
        <dbReference type="Proteomes" id="UP000612055"/>
    </source>
</evidence>
<dbReference type="EMBL" id="JAEHOE010000209">
    <property type="protein sequence ID" value="KAG2482656.1"/>
    <property type="molecule type" value="Genomic_DNA"/>
</dbReference>